<keyword evidence="4 6" id="KW-0479">Metal-binding</keyword>
<keyword evidence="5 6" id="KW-0378">Hydrolase</keyword>
<dbReference type="SUPFAM" id="SSF103511">
    <property type="entry name" value="Chlorophyll a-b binding protein"/>
    <property type="match status" value="3"/>
</dbReference>
<feature type="transmembrane region" description="Helical" evidence="8">
    <location>
        <begin position="899"/>
        <end position="916"/>
    </location>
</feature>
<organism evidence="10 11">
    <name type="scientific">Durusdinium trenchii</name>
    <dbReference type="NCBI Taxonomy" id="1381693"/>
    <lineage>
        <taxon>Eukaryota</taxon>
        <taxon>Sar</taxon>
        <taxon>Alveolata</taxon>
        <taxon>Dinophyceae</taxon>
        <taxon>Suessiales</taxon>
        <taxon>Symbiodiniaceae</taxon>
        <taxon>Durusdinium</taxon>
    </lineage>
</organism>
<keyword evidence="2" id="KW-0150">Chloroplast</keyword>
<feature type="transmembrane region" description="Helical" evidence="8">
    <location>
        <begin position="746"/>
        <end position="769"/>
    </location>
</feature>
<evidence type="ECO:0000256" key="6">
    <source>
        <dbReference type="RuleBase" id="RU363067"/>
    </source>
</evidence>
<dbReference type="SUPFAM" id="SSF109604">
    <property type="entry name" value="HD-domain/PDEase-like"/>
    <property type="match status" value="1"/>
</dbReference>
<dbReference type="SMART" id="SM00471">
    <property type="entry name" value="HDc"/>
    <property type="match status" value="1"/>
</dbReference>
<dbReference type="PRINTS" id="PR00387">
    <property type="entry name" value="PDIESTERASE1"/>
</dbReference>
<accession>A0ABP0MYB6</accession>
<evidence type="ECO:0000256" key="4">
    <source>
        <dbReference type="ARBA" id="ARBA00022723"/>
    </source>
</evidence>
<evidence type="ECO:0000259" key="9">
    <source>
        <dbReference type="PROSITE" id="PS51845"/>
    </source>
</evidence>
<evidence type="ECO:0000256" key="7">
    <source>
        <dbReference type="SAM" id="MobiDB-lite"/>
    </source>
</evidence>
<dbReference type="InterPro" id="IPR036971">
    <property type="entry name" value="PDEase_catalytic_dom_sf"/>
</dbReference>
<comment type="cofactor">
    <cofactor evidence="6">
        <name>a divalent metal cation</name>
        <dbReference type="ChEBI" id="CHEBI:60240"/>
    </cofactor>
    <text evidence="6">Binds 2 divalent metal cations per subunit. Site 1 may preferentially bind zinc ions, while site 2 has a preference for magnesium and/or manganese ions.</text>
</comment>
<keyword evidence="8" id="KW-1133">Transmembrane helix</keyword>
<evidence type="ECO:0000256" key="2">
    <source>
        <dbReference type="ARBA" id="ARBA00022528"/>
    </source>
</evidence>
<dbReference type="CDD" id="cd00077">
    <property type="entry name" value="HDc"/>
    <property type="match status" value="1"/>
</dbReference>
<comment type="subcellular location">
    <subcellularLocation>
        <location evidence="1">Plastid</location>
        <location evidence="1">Chloroplast</location>
    </subcellularLocation>
</comment>
<feature type="transmembrane region" description="Helical" evidence="8">
    <location>
        <begin position="800"/>
        <end position="822"/>
    </location>
</feature>
<dbReference type="InterPro" id="IPR003607">
    <property type="entry name" value="HD/PDEase_dom"/>
</dbReference>
<keyword evidence="3" id="KW-0934">Plastid</keyword>
<dbReference type="Gene3D" id="1.10.1300.10">
    <property type="entry name" value="3'5'-cyclic nucleotide phosphodiesterase, catalytic domain"/>
    <property type="match status" value="1"/>
</dbReference>
<keyword evidence="8" id="KW-0472">Membrane</keyword>
<dbReference type="Pfam" id="PF00233">
    <property type="entry name" value="PDEase_I"/>
    <property type="match status" value="1"/>
</dbReference>
<evidence type="ECO:0000313" key="10">
    <source>
        <dbReference type="EMBL" id="CAK9054995.1"/>
    </source>
</evidence>
<dbReference type="EMBL" id="CAXAMM010024291">
    <property type="protein sequence ID" value="CAK9054995.1"/>
    <property type="molecule type" value="Genomic_DNA"/>
</dbReference>
<comment type="similarity">
    <text evidence="6">Belongs to the cyclic nucleotide phosphodiesterase family.</text>
</comment>
<dbReference type="Gene3D" id="1.10.3460.10">
    <property type="entry name" value="Chlorophyll a/b binding protein domain"/>
    <property type="match status" value="3"/>
</dbReference>
<evidence type="ECO:0000256" key="8">
    <source>
        <dbReference type="SAM" id="Phobius"/>
    </source>
</evidence>
<comment type="caution">
    <text evidence="10">The sequence shown here is derived from an EMBL/GenBank/DDBJ whole genome shotgun (WGS) entry which is preliminary data.</text>
</comment>
<dbReference type="Pfam" id="PF00504">
    <property type="entry name" value="Chloroa_b-bind"/>
    <property type="match status" value="3"/>
</dbReference>
<feature type="transmembrane region" description="Helical" evidence="8">
    <location>
        <begin position="1034"/>
        <end position="1054"/>
    </location>
</feature>
<evidence type="ECO:0000256" key="1">
    <source>
        <dbReference type="ARBA" id="ARBA00004229"/>
    </source>
</evidence>
<dbReference type="InterPro" id="IPR023088">
    <property type="entry name" value="PDEase"/>
</dbReference>
<gene>
    <name evidence="10" type="ORF">SCF082_LOCUS29792</name>
</gene>
<name>A0ABP0MYB6_9DINO</name>
<dbReference type="Proteomes" id="UP001642464">
    <property type="component" value="Unassembled WGS sequence"/>
</dbReference>
<evidence type="ECO:0000313" key="11">
    <source>
        <dbReference type="Proteomes" id="UP001642464"/>
    </source>
</evidence>
<dbReference type="PANTHER" id="PTHR11347">
    <property type="entry name" value="CYCLIC NUCLEOTIDE PHOSPHODIESTERASE"/>
    <property type="match status" value="1"/>
</dbReference>
<dbReference type="EC" id="3.1.4.-" evidence="6"/>
<sequence>MLAWVGLVVPEFARIPGPDACYGAKNVVEAHNACAGDPYFPFVINSTDFYGTSGHQVGPLFQVFAFCGLVEMLTTFAKTSNISNKPGLTLENAGDYRLGVNFLPNDPAKVKEMKLKELKNGRLAMLAFGGAITQATLTGNGFPWLYAQKEQKAATFGASTQRSSARAGFGGSRVARQAESKGYKMSAAVPFLPMSPALEGLPGEEEGFDPMGFSLAIDIRWLREAELKHGRVAMLATVGWIATDLGLRVPGEPFQVSTIEAHDAMVKFGSMPQILVWLGYLELFGFLAIINMQEGKTDRKPGDFGLRGFYPADAKGQYDMQVKELRNGRLAMLAFSGIVTVGVLTQEKWPFFNAVVNAVPEAQQATASSHRLCGATVVPQTAQTRTVRHAATSKSLPFLPKPQNLGGLVGGEAEFDPLGFSDTFDVKWLRESELKHGRVCMLATVGFVTEQYWNFPGCPETPDALQAIYTAPPNLTALLIFIAGYIESSSYDGKLTMLDMFEGEGAKRAPGDLNFGKRFLPGDKEKADDLATKELNNGRLAMLAFAGMVHHNLVVKGPLFPLFPDGWTGPQALRLSSRRQRGAQRGARGIWTALPVRCALGDGIHKGQGSVNLFTDSFEIERAATENATGKEPRGLVLTKTIALFVVILPVWGNEFAAAVGCVCCGRFGQAVRLMARIAPYSEDGPPAPAPATPGKKTMRLTVAPPTMQDPDQRPRSCWRAFRETCIESQTGQAVRKFIRGRPFTIVTMLGLFLALFLGEIFVVCQVPSNTEQDVVLTIVFALFVFEWVGLTLTDANYLFGFFFLMDLLGTASMVLDISYMAGPDAMAIEEVTEGANQDNVIVVRAARAAKLGARAGRLSRAVKLLKMLPGMSTKEDASKVKIARVISNQLNTVLSTRVAFLTIITVVGLPMFQIWQYPEMDDSMGTWAELLDRNAMHFKQAANSTVALQQQIWLQSEVDRMMASYQGFSYGPFKVCYGDLSSNSVFQCRPDLLTLNYTSKFDTPDRLASIRQFSQETIQLSFNLVAPKQEESLAGMGLLCFVVLVMCVFGLLMSQSISTVALLPLERMLSVVRQRCQQIFKYTTDLKDDDESEDEDDDDQELEQSSEFMLLEKVVKKLAAIAHLSSVAGEPEVKENMTENEIMTLNWLQGASIANGRRPGLTEGDEDKSTSMMPTPRGKDLSAITAKIPANTLEELNTPDFNALSQTVELKIAIGTYVVWVHEGCVAWVRDNVPETTLFKFMTACEAKYPSENPFHNFSHGLDVLYNVSRFCRLANLQSTFTDTSQFWLLIAAAGHDLGHLGVNNQFLVETNHDVAVKYNDRSPLENMHCAMLFQVAHSSPETNVFGNVDKDTYKEMRKGIIAAILHTDMVKHNEMIKELSLLYQMNSDALDSLKPESVIKSSAGTCQTLMNALLHCADIGNPMKPWEICYELAHLCLDEFFAQGDMEKERGIPVQMLNDREKVNRPNSQVGFIEFVICPMAESITNIFPQLDHLAHHLGINVQNWLQLWIEEASPPEEQSAKVSERVRRVVLRLKMVMREERGIPVSD</sequence>
<dbReference type="InterPro" id="IPR022796">
    <property type="entry name" value="Chloroa_b-bind"/>
</dbReference>
<protein>
    <recommendedName>
        <fullName evidence="6">Phosphodiesterase</fullName>
        <ecNumber evidence="6">3.1.4.-</ecNumber>
    </recommendedName>
</protein>
<keyword evidence="8" id="KW-0812">Transmembrane</keyword>
<dbReference type="InterPro" id="IPR023174">
    <property type="entry name" value="PDEase_CS"/>
</dbReference>
<dbReference type="PROSITE" id="PS51845">
    <property type="entry name" value="PDEASE_I_2"/>
    <property type="match status" value="1"/>
</dbReference>
<dbReference type="InterPro" id="IPR002073">
    <property type="entry name" value="PDEase_catalytic_dom"/>
</dbReference>
<proteinExistence type="inferred from homology"/>
<feature type="transmembrane region" description="Helical" evidence="8">
    <location>
        <begin position="775"/>
        <end position="793"/>
    </location>
</feature>
<feature type="region of interest" description="Disordered" evidence="7">
    <location>
        <begin position="1155"/>
        <end position="1180"/>
    </location>
</feature>
<keyword evidence="11" id="KW-1185">Reference proteome</keyword>
<evidence type="ECO:0000256" key="3">
    <source>
        <dbReference type="ARBA" id="ARBA00022640"/>
    </source>
</evidence>
<dbReference type="PROSITE" id="PS00126">
    <property type="entry name" value="PDEASE_I_1"/>
    <property type="match status" value="1"/>
</dbReference>
<feature type="domain" description="PDEase" evidence="9">
    <location>
        <begin position="1174"/>
        <end position="1514"/>
    </location>
</feature>
<reference evidence="10 11" key="1">
    <citation type="submission" date="2024-02" db="EMBL/GenBank/DDBJ databases">
        <authorList>
            <person name="Chen Y."/>
            <person name="Shah S."/>
            <person name="Dougan E. K."/>
            <person name="Thang M."/>
            <person name="Chan C."/>
        </authorList>
    </citation>
    <scope>NUCLEOTIDE SEQUENCE [LARGE SCALE GENOMIC DNA]</scope>
</reference>
<evidence type="ECO:0000256" key="5">
    <source>
        <dbReference type="ARBA" id="ARBA00022801"/>
    </source>
</evidence>